<sequence>MFIIIGVIILAIGVFMVIKSEAMLNAFGRIEFFERHLSSDGGSRLGYKIIGLMAIFIGFLIMTNLIGGFMTWLLAPLLKYGRPQ</sequence>
<keyword evidence="1" id="KW-1133">Transmembrane helix</keyword>
<keyword evidence="1" id="KW-0812">Transmembrane</keyword>
<reference evidence="2 3" key="1">
    <citation type="journal article" date="2016" name="Nat. Commun.">
        <title>Thousands of microbial genomes shed light on interconnected biogeochemical processes in an aquifer system.</title>
        <authorList>
            <person name="Anantharaman K."/>
            <person name="Brown C.T."/>
            <person name="Hug L.A."/>
            <person name="Sharon I."/>
            <person name="Castelle C.J."/>
            <person name="Probst A.J."/>
            <person name="Thomas B.C."/>
            <person name="Singh A."/>
            <person name="Wilkins M.J."/>
            <person name="Karaoz U."/>
            <person name="Brodie E.L."/>
            <person name="Williams K.H."/>
            <person name="Hubbard S.S."/>
            <person name="Banfield J.F."/>
        </authorList>
    </citation>
    <scope>NUCLEOTIDE SEQUENCE [LARGE SCALE GENOMIC DNA]</scope>
</reference>
<accession>A0A1F5SCI9</accession>
<name>A0A1F5SCI9_9BACT</name>
<feature type="transmembrane region" description="Helical" evidence="1">
    <location>
        <begin position="49"/>
        <end position="75"/>
    </location>
</feature>
<evidence type="ECO:0000256" key="1">
    <source>
        <dbReference type="SAM" id="Phobius"/>
    </source>
</evidence>
<dbReference type="AlphaFoldDB" id="A0A1F5SCI9"/>
<dbReference type="EMBL" id="MFFW01000020">
    <property type="protein sequence ID" value="OGF24408.1"/>
    <property type="molecule type" value="Genomic_DNA"/>
</dbReference>
<evidence type="ECO:0000313" key="2">
    <source>
        <dbReference type="EMBL" id="OGF24408.1"/>
    </source>
</evidence>
<feature type="transmembrane region" description="Helical" evidence="1">
    <location>
        <begin position="6"/>
        <end position="28"/>
    </location>
</feature>
<comment type="caution">
    <text evidence="2">The sequence shown here is derived from an EMBL/GenBank/DDBJ whole genome shotgun (WGS) entry which is preliminary data.</text>
</comment>
<protein>
    <recommendedName>
        <fullName evidence="4">DUF3784 domain-containing protein</fullName>
    </recommendedName>
</protein>
<keyword evidence="1" id="KW-0472">Membrane</keyword>
<organism evidence="2 3">
    <name type="scientific">Candidatus Falkowbacteria bacterium RIFCSPLOWO2_02_FULL_45_21</name>
    <dbReference type="NCBI Taxonomy" id="1797989"/>
    <lineage>
        <taxon>Bacteria</taxon>
        <taxon>Candidatus Falkowiibacteriota</taxon>
    </lineage>
</organism>
<evidence type="ECO:0008006" key="4">
    <source>
        <dbReference type="Google" id="ProtNLM"/>
    </source>
</evidence>
<dbReference type="Proteomes" id="UP000178783">
    <property type="component" value="Unassembled WGS sequence"/>
</dbReference>
<gene>
    <name evidence="2" type="ORF">A3H66_03075</name>
</gene>
<proteinExistence type="predicted"/>
<evidence type="ECO:0000313" key="3">
    <source>
        <dbReference type="Proteomes" id="UP000178783"/>
    </source>
</evidence>